<sequence>MTANRLERLKDFVLFLCNCPCCNENENCLSDCTFEEDCPEECGVMKHARDAMFGKE</sequence>
<evidence type="ECO:0000313" key="1">
    <source>
        <dbReference type="EMBL" id="QJA52188.1"/>
    </source>
</evidence>
<accession>A0A6H1ZXF3</accession>
<dbReference type="EMBL" id="MT144320">
    <property type="protein sequence ID" value="QJA52188.1"/>
    <property type="molecule type" value="Genomic_DNA"/>
</dbReference>
<organism evidence="1">
    <name type="scientific">viral metagenome</name>
    <dbReference type="NCBI Taxonomy" id="1070528"/>
    <lineage>
        <taxon>unclassified sequences</taxon>
        <taxon>metagenomes</taxon>
        <taxon>organismal metagenomes</taxon>
    </lineage>
</organism>
<proteinExistence type="predicted"/>
<gene>
    <name evidence="1" type="ORF">TM448A02524_0009</name>
    <name evidence="2" type="ORF">TM448B01577_0012</name>
</gene>
<dbReference type="EMBL" id="MT144786">
    <property type="protein sequence ID" value="QJH99393.1"/>
    <property type="molecule type" value="Genomic_DNA"/>
</dbReference>
<reference evidence="1" key="1">
    <citation type="submission" date="2020-03" db="EMBL/GenBank/DDBJ databases">
        <title>The deep terrestrial virosphere.</title>
        <authorList>
            <person name="Holmfeldt K."/>
            <person name="Nilsson E."/>
            <person name="Simone D."/>
            <person name="Lopez-Fernandez M."/>
            <person name="Wu X."/>
            <person name="de Brujin I."/>
            <person name="Lundin D."/>
            <person name="Andersson A."/>
            <person name="Bertilsson S."/>
            <person name="Dopson M."/>
        </authorList>
    </citation>
    <scope>NUCLEOTIDE SEQUENCE</scope>
    <source>
        <strain evidence="1">TM448A02524</strain>
        <strain evidence="2">TM448B01577</strain>
    </source>
</reference>
<name>A0A6H1ZXF3_9ZZZZ</name>
<evidence type="ECO:0000313" key="2">
    <source>
        <dbReference type="EMBL" id="QJH99393.1"/>
    </source>
</evidence>
<protein>
    <submittedName>
        <fullName evidence="1">Uncharacterized protein</fullName>
    </submittedName>
</protein>
<dbReference type="AlphaFoldDB" id="A0A6H1ZXF3"/>